<comment type="caution">
    <text evidence="2">The sequence shown here is derived from an EMBL/GenBank/DDBJ whole genome shotgun (WGS) entry which is preliminary data.</text>
</comment>
<sequence>MKLFTVITLAVLAVASSQAYSAAHKSVLAAKNGMTLYTFDKDKAGTSNCYNDCADSWPPYTAKRGMKPPVAGLTTIKRRDGTFQWAQDGMPLYFWVGDSKPGDTNGDGVGGVWHVARP</sequence>
<dbReference type="RefSeq" id="WP_174134530.1">
    <property type="nucleotide sequence ID" value="NZ_JABUFE010000001.1"/>
</dbReference>
<dbReference type="InterPro" id="IPR014558">
    <property type="entry name" value="UCP029720"/>
</dbReference>
<proteinExistence type="predicted"/>
<dbReference type="PANTHER" id="PTHR39335:SF1">
    <property type="entry name" value="BLL4220 PROTEIN"/>
    <property type="match status" value="1"/>
</dbReference>
<name>A0ABX2IKK9_9RHOB</name>
<evidence type="ECO:0000313" key="2">
    <source>
        <dbReference type="EMBL" id="NSX53417.1"/>
    </source>
</evidence>
<dbReference type="PANTHER" id="PTHR39335">
    <property type="entry name" value="BLL4220 PROTEIN"/>
    <property type="match status" value="1"/>
</dbReference>
<keyword evidence="1" id="KW-0732">Signal</keyword>
<evidence type="ECO:0008006" key="4">
    <source>
        <dbReference type="Google" id="ProtNLM"/>
    </source>
</evidence>
<dbReference type="EMBL" id="JABUFE010000001">
    <property type="protein sequence ID" value="NSX53417.1"/>
    <property type="molecule type" value="Genomic_DNA"/>
</dbReference>
<protein>
    <recommendedName>
        <fullName evidence="4">Lipoprotein</fullName>
    </recommendedName>
</protein>
<feature type="signal peptide" evidence="1">
    <location>
        <begin position="1"/>
        <end position="21"/>
    </location>
</feature>
<gene>
    <name evidence="2" type="ORF">HRQ87_01225</name>
</gene>
<dbReference type="Proteomes" id="UP000777935">
    <property type="component" value="Unassembled WGS sequence"/>
</dbReference>
<evidence type="ECO:0000256" key="1">
    <source>
        <dbReference type="SAM" id="SignalP"/>
    </source>
</evidence>
<evidence type="ECO:0000313" key="3">
    <source>
        <dbReference type="Proteomes" id="UP000777935"/>
    </source>
</evidence>
<reference evidence="2 3" key="1">
    <citation type="submission" date="2020-06" db="EMBL/GenBank/DDBJ databases">
        <title>Sulfitobacter algicola sp. nov., isolated from green algae.</title>
        <authorList>
            <person name="Wang C."/>
        </authorList>
    </citation>
    <scope>NUCLEOTIDE SEQUENCE [LARGE SCALE GENOMIC DNA]</scope>
    <source>
        <strain evidence="2 3">1151</strain>
    </source>
</reference>
<dbReference type="InterPro" id="IPR005297">
    <property type="entry name" value="Lipoprotein_repeat"/>
</dbReference>
<dbReference type="PIRSF" id="PIRSF029720">
    <property type="entry name" value="UCP029720"/>
    <property type="match status" value="1"/>
</dbReference>
<dbReference type="Pfam" id="PF03640">
    <property type="entry name" value="Lipoprotein_15"/>
    <property type="match status" value="2"/>
</dbReference>
<keyword evidence="3" id="KW-1185">Reference proteome</keyword>
<organism evidence="2 3">
    <name type="scientific">Parasulfitobacter algicola</name>
    <dbReference type="NCBI Taxonomy" id="2614809"/>
    <lineage>
        <taxon>Bacteria</taxon>
        <taxon>Pseudomonadati</taxon>
        <taxon>Pseudomonadota</taxon>
        <taxon>Alphaproteobacteria</taxon>
        <taxon>Rhodobacterales</taxon>
        <taxon>Roseobacteraceae</taxon>
        <taxon>Parasulfitobacter</taxon>
    </lineage>
</organism>
<feature type="chain" id="PRO_5046168464" description="Lipoprotein" evidence="1">
    <location>
        <begin position="22"/>
        <end position="118"/>
    </location>
</feature>
<accession>A0ABX2IKK9</accession>